<dbReference type="PANTHER" id="PTHR22852">
    <property type="entry name" value="LETHAL 2 DENTICLELESS PROTEIN RETINOIC ACID-REGULATED NUCLEAR MATRIX-ASSOCIATED PROTEIN"/>
    <property type="match status" value="1"/>
</dbReference>
<proteinExistence type="inferred from homology"/>
<accession>A0AA38J366</accession>
<comment type="caution">
    <text evidence="4">The sequence shown here is derived from an EMBL/GenBank/DDBJ whole genome shotgun (WGS) entry which is preliminary data.</text>
</comment>
<dbReference type="SUPFAM" id="SSF50978">
    <property type="entry name" value="WD40 repeat-like"/>
    <property type="match status" value="1"/>
</dbReference>
<evidence type="ECO:0000256" key="3">
    <source>
        <dbReference type="ARBA" id="ARBA00038344"/>
    </source>
</evidence>
<dbReference type="Proteomes" id="UP001168821">
    <property type="component" value="Unassembled WGS sequence"/>
</dbReference>
<dbReference type="GO" id="GO:0005634">
    <property type="term" value="C:nucleus"/>
    <property type="evidence" value="ECO:0007669"/>
    <property type="project" value="TreeGrafter"/>
</dbReference>
<dbReference type="Pfam" id="PF00400">
    <property type="entry name" value="WD40"/>
    <property type="match status" value="2"/>
</dbReference>
<protein>
    <submittedName>
        <fullName evidence="4">Uncharacterized protein</fullName>
    </submittedName>
</protein>
<dbReference type="InterPro" id="IPR015943">
    <property type="entry name" value="WD40/YVTN_repeat-like_dom_sf"/>
</dbReference>
<dbReference type="InterPro" id="IPR036322">
    <property type="entry name" value="WD40_repeat_dom_sf"/>
</dbReference>
<keyword evidence="5" id="KW-1185">Reference proteome</keyword>
<dbReference type="GO" id="GO:0043161">
    <property type="term" value="P:proteasome-mediated ubiquitin-dependent protein catabolic process"/>
    <property type="evidence" value="ECO:0007669"/>
    <property type="project" value="TreeGrafter"/>
</dbReference>
<dbReference type="Gene3D" id="2.130.10.10">
    <property type="entry name" value="YVTN repeat-like/Quinoprotein amine dehydrogenase"/>
    <property type="match status" value="2"/>
</dbReference>
<organism evidence="4 5">
    <name type="scientific">Zophobas morio</name>
    <dbReference type="NCBI Taxonomy" id="2755281"/>
    <lineage>
        <taxon>Eukaryota</taxon>
        <taxon>Metazoa</taxon>
        <taxon>Ecdysozoa</taxon>
        <taxon>Arthropoda</taxon>
        <taxon>Hexapoda</taxon>
        <taxon>Insecta</taxon>
        <taxon>Pterygota</taxon>
        <taxon>Neoptera</taxon>
        <taxon>Endopterygota</taxon>
        <taxon>Coleoptera</taxon>
        <taxon>Polyphaga</taxon>
        <taxon>Cucujiformia</taxon>
        <taxon>Tenebrionidae</taxon>
        <taxon>Zophobas</taxon>
    </lineage>
</organism>
<dbReference type="InterPro" id="IPR001680">
    <property type="entry name" value="WD40_rpt"/>
</dbReference>
<name>A0AA38J366_9CUCU</name>
<comment type="pathway">
    <text evidence="1">Protein modification; protein ubiquitination.</text>
</comment>
<sequence>MKNYCTQLFQQQAGLTRWKRLDDVATKFRHCYNRSLQYTPLRRTEHTMVCKFASGSQHASIIAFATNFGRLEIFDLDRKDPLCHCWIFKTPIFDFAWVPEQMYLLASGVKQRLILWDIAVGMRPVSVLDHVLERSEHNDDAVTSVAVCKENPFLCVYGIAEHGQIEFCDMRNGLQRVRRIYNTHKLQTNTNNYLKKSVTGLVFKDTNSVVSCTGYDSTIKLWDFRYMRYDRVNGRPIPQQTFAYKGSFSDAEVGFSSLVVDDYNVKLYANCTDTHIYCYNINSTNSEPIMKYQDTTDSCQIPYDFGSHIRLSLSKDGSYILNGSCDNSAFIWNTNLSHPIVRLNHEDPVCCVAWQPTYGYDQTLVTSETSQWRSIWRISAPESDTDSKFDAHSRYKVINVYPTVPNQLKLTNHEKILGQQVRPCKKCFNGTTDIYCKKCLETRVTKFLKRNRFSPYCN</sequence>
<evidence type="ECO:0000313" key="5">
    <source>
        <dbReference type="Proteomes" id="UP001168821"/>
    </source>
</evidence>
<evidence type="ECO:0000313" key="4">
    <source>
        <dbReference type="EMBL" id="KAJ3666256.1"/>
    </source>
</evidence>
<dbReference type="InterPro" id="IPR051865">
    <property type="entry name" value="WD-repeat_CDT2_adapter"/>
</dbReference>
<dbReference type="EMBL" id="JALNTZ010000001">
    <property type="protein sequence ID" value="KAJ3666256.1"/>
    <property type="molecule type" value="Genomic_DNA"/>
</dbReference>
<dbReference type="AlphaFoldDB" id="A0AA38J366"/>
<dbReference type="GO" id="GO:0007095">
    <property type="term" value="P:mitotic G2 DNA damage checkpoint signaling"/>
    <property type="evidence" value="ECO:0007669"/>
    <property type="project" value="TreeGrafter"/>
</dbReference>
<keyword evidence="2" id="KW-0833">Ubl conjugation pathway</keyword>
<dbReference type="PANTHER" id="PTHR22852:SF0">
    <property type="entry name" value="DENTICLELESS PROTEIN HOMOLOG"/>
    <property type="match status" value="1"/>
</dbReference>
<gene>
    <name evidence="4" type="ORF">Zmor_001709</name>
</gene>
<comment type="similarity">
    <text evidence="3">Belongs to the WD repeat cdt2 family.</text>
</comment>
<evidence type="ECO:0000256" key="2">
    <source>
        <dbReference type="ARBA" id="ARBA00022786"/>
    </source>
</evidence>
<dbReference type="GO" id="GO:0030674">
    <property type="term" value="F:protein-macromolecule adaptor activity"/>
    <property type="evidence" value="ECO:0007669"/>
    <property type="project" value="TreeGrafter"/>
</dbReference>
<reference evidence="4" key="1">
    <citation type="journal article" date="2023" name="G3 (Bethesda)">
        <title>Whole genome assemblies of Zophobas morio and Tenebrio molitor.</title>
        <authorList>
            <person name="Kaur S."/>
            <person name="Stinson S.A."/>
            <person name="diCenzo G.C."/>
        </authorList>
    </citation>
    <scope>NUCLEOTIDE SEQUENCE</scope>
    <source>
        <strain evidence="4">QUZm001</strain>
    </source>
</reference>
<dbReference type="SMART" id="SM00320">
    <property type="entry name" value="WD40"/>
    <property type="match status" value="4"/>
</dbReference>
<evidence type="ECO:0000256" key="1">
    <source>
        <dbReference type="ARBA" id="ARBA00004906"/>
    </source>
</evidence>